<name>A0A820HDA1_9BILA</name>
<evidence type="ECO:0000313" key="2">
    <source>
        <dbReference type="EMBL" id="CAF4289409.1"/>
    </source>
</evidence>
<evidence type="ECO:0000259" key="1">
    <source>
        <dbReference type="Pfam" id="PF00078"/>
    </source>
</evidence>
<sequence>MQFGISNAPEIFQRIIDQIIVGVPNCVCYRDDILLTGANEEEHLR</sequence>
<dbReference type="InterPro" id="IPR043128">
    <property type="entry name" value="Rev_trsase/Diguanyl_cyclase"/>
</dbReference>
<dbReference type="InterPro" id="IPR043502">
    <property type="entry name" value="DNA/RNA_pol_sf"/>
</dbReference>
<reference evidence="2" key="1">
    <citation type="submission" date="2021-02" db="EMBL/GenBank/DDBJ databases">
        <authorList>
            <person name="Nowell W R."/>
        </authorList>
    </citation>
    <scope>NUCLEOTIDE SEQUENCE</scope>
</reference>
<dbReference type="EMBL" id="CAJOAX010043546">
    <property type="protein sequence ID" value="CAF4289409.1"/>
    <property type="molecule type" value="Genomic_DNA"/>
</dbReference>
<dbReference type="InterPro" id="IPR000477">
    <property type="entry name" value="RT_dom"/>
</dbReference>
<organism evidence="2 3">
    <name type="scientific">Rotaria sordida</name>
    <dbReference type="NCBI Taxonomy" id="392033"/>
    <lineage>
        <taxon>Eukaryota</taxon>
        <taxon>Metazoa</taxon>
        <taxon>Spiralia</taxon>
        <taxon>Gnathifera</taxon>
        <taxon>Rotifera</taxon>
        <taxon>Eurotatoria</taxon>
        <taxon>Bdelloidea</taxon>
        <taxon>Philodinida</taxon>
        <taxon>Philodinidae</taxon>
        <taxon>Rotaria</taxon>
    </lineage>
</organism>
<dbReference type="SUPFAM" id="SSF56672">
    <property type="entry name" value="DNA/RNA polymerases"/>
    <property type="match status" value="1"/>
</dbReference>
<dbReference type="Proteomes" id="UP000663823">
    <property type="component" value="Unassembled WGS sequence"/>
</dbReference>
<accession>A0A820HDA1</accession>
<dbReference type="Gene3D" id="3.30.70.270">
    <property type="match status" value="1"/>
</dbReference>
<protein>
    <recommendedName>
        <fullName evidence="1">Reverse transcriptase domain-containing protein</fullName>
    </recommendedName>
</protein>
<comment type="caution">
    <text evidence="2">The sequence shown here is derived from an EMBL/GenBank/DDBJ whole genome shotgun (WGS) entry which is preliminary data.</text>
</comment>
<evidence type="ECO:0000313" key="3">
    <source>
        <dbReference type="Proteomes" id="UP000663823"/>
    </source>
</evidence>
<gene>
    <name evidence="2" type="ORF">OTI717_LOCUS41682</name>
</gene>
<dbReference type="AlphaFoldDB" id="A0A820HDA1"/>
<feature type="domain" description="Reverse transcriptase" evidence="1">
    <location>
        <begin position="1"/>
        <end position="44"/>
    </location>
</feature>
<feature type="non-terminal residue" evidence="2">
    <location>
        <position position="45"/>
    </location>
</feature>
<dbReference type="Pfam" id="PF00078">
    <property type="entry name" value="RVT_1"/>
    <property type="match status" value="1"/>
</dbReference>
<proteinExistence type="predicted"/>